<evidence type="ECO:0000256" key="9">
    <source>
        <dbReference type="ARBA" id="ARBA00023136"/>
    </source>
</evidence>
<dbReference type="Pfam" id="PF13609">
    <property type="entry name" value="Porin_4"/>
    <property type="match status" value="1"/>
</dbReference>
<evidence type="ECO:0000256" key="1">
    <source>
        <dbReference type="ARBA" id="ARBA00004571"/>
    </source>
</evidence>
<dbReference type="GO" id="GO:0046930">
    <property type="term" value="C:pore complex"/>
    <property type="evidence" value="ECO:0007669"/>
    <property type="project" value="UniProtKB-KW"/>
</dbReference>
<dbReference type="AlphaFoldDB" id="A0A3N7HRD6"/>
<dbReference type="GO" id="GO:0006811">
    <property type="term" value="P:monoatomic ion transport"/>
    <property type="evidence" value="ECO:0007669"/>
    <property type="project" value="UniProtKB-KW"/>
</dbReference>
<keyword evidence="5" id="KW-0812">Transmembrane</keyword>
<keyword evidence="8" id="KW-0626">Porin</keyword>
<dbReference type="PRINTS" id="PR00184">
    <property type="entry name" value="NEISSPPORIN"/>
</dbReference>
<dbReference type="PANTHER" id="PTHR34501:SF9">
    <property type="entry name" value="MAJOR OUTER MEMBRANE PROTEIN P.IA"/>
    <property type="match status" value="1"/>
</dbReference>
<organism evidence="13 14">
    <name type="scientific">Piscinibacter terrae</name>
    <dbReference type="NCBI Taxonomy" id="2496871"/>
    <lineage>
        <taxon>Bacteria</taxon>
        <taxon>Pseudomonadati</taxon>
        <taxon>Pseudomonadota</taxon>
        <taxon>Betaproteobacteria</taxon>
        <taxon>Burkholderiales</taxon>
        <taxon>Sphaerotilaceae</taxon>
        <taxon>Piscinibacter</taxon>
    </lineage>
</organism>
<keyword evidence="3" id="KW-0813">Transport</keyword>
<dbReference type="OrthoDB" id="6975458at2"/>
<comment type="subcellular location">
    <subcellularLocation>
        <location evidence="1">Cell outer membrane</location>
        <topology evidence="1">Multi-pass membrane protein</topology>
    </subcellularLocation>
</comment>
<dbReference type="Gene3D" id="2.40.160.10">
    <property type="entry name" value="Porin"/>
    <property type="match status" value="1"/>
</dbReference>
<dbReference type="InterPro" id="IPR002299">
    <property type="entry name" value="Porin_Neis"/>
</dbReference>
<reference evidence="13 14" key="2">
    <citation type="submission" date="2018-12" db="EMBL/GenBank/DDBJ databases">
        <title>Rhizobacter gummiphilus sp. nov., a rubber-degrading bacterium isolated from the soil of a botanical garden in Japan.</title>
        <authorList>
            <person name="Shunsuke S.S."/>
        </authorList>
    </citation>
    <scope>NUCLEOTIDE SEQUENCE [LARGE SCALE GENOMIC DNA]</scope>
    <source>
        <strain evidence="13 14">S-16</strain>
    </source>
</reference>
<dbReference type="SUPFAM" id="SSF56935">
    <property type="entry name" value="Porins"/>
    <property type="match status" value="1"/>
</dbReference>
<dbReference type="GO" id="GO:0009279">
    <property type="term" value="C:cell outer membrane"/>
    <property type="evidence" value="ECO:0007669"/>
    <property type="project" value="UniProtKB-SubCell"/>
</dbReference>
<dbReference type="InterPro" id="IPR033900">
    <property type="entry name" value="Gram_neg_porin_domain"/>
</dbReference>
<comment type="subunit">
    <text evidence="2">Homotrimer.</text>
</comment>
<dbReference type="InterPro" id="IPR023614">
    <property type="entry name" value="Porin_dom_sf"/>
</dbReference>
<keyword evidence="6 11" id="KW-0732">Signal</keyword>
<proteinExistence type="predicted"/>
<evidence type="ECO:0000313" key="13">
    <source>
        <dbReference type="EMBL" id="RQP23766.1"/>
    </source>
</evidence>
<evidence type="ECO:0000256" key="3">
    <source>
        <dbReference type="ARBA" id="ARBA00022448"/>
    </source>
</evidence>
<evidence type="ECO:0000256" key="11">
    <source>
        <dbReference type="SAM" id="SignalP"/>
    </source>
</evidence>
<dbReference type="RefSeq" id="WP_124541492.1">
    <property type="nucleotide sequence ID" value="NZ_QUSW01000004.1"/>
</dbReference>
<keyword evidence="7" id="KW-0406">Ion transport</keyword>
<dbReference type="EMBL" id="QUSW01000004">
    <property type="protein sequence ID" value="RQP23766.1"/>
    <property type="molecule type" value="Genomic_DNA"/>
</dbReference>
<evidence type="ECO:0000256" key="4">
    <source>
        <dbReference type="ARBA" id="ARBA00022452"/>
    </source>
</evidence>
<keyword evidence="9" id="KW-0472">Membrane</keyword>
<dbReference type="CDD" id="cd00342">
    <property type="entry name" value="gram_neg_porins"/>
    <property type="match status" value="1"/>
</dbReference>
<evidence type="ECO:0000259" key="12">
    <source>
        <dbReference type="Pfam" id="PF13609"/>
    </source>
</evidence>
<dbReference type="InterPro" id="IPR050298">
    <property type="entry name" value="Gram-neg_bact_OMP"/>
</dbReference>
<keyword evidence="14" id="KW-1185">Reference proteome</keyword>
<reference evidence="13 14" key="1">
    <citation type="submission" date="2018-08" db="EMBL/GenBank/DDBJ databases">
        <authorList>
            <person name="Khan S.A."/>
            <person name="Jeon C.O."/>
            <person name="Chun B.H."/>
            <person name="Jeong S.E."/>
        </authorList>
    </citation>
    <scope>NUCLEOTIDE SEQUENCE [LARGE SCALE GENOMIC DNA]</scope>
    <source>
        <strain evidence="13 14">S-16</strain>
    </source>
</reference>
<feature type="signal peptide" evidence="11">
    <location>
        <begin position="1"/>
        <end position="20"/>
    </location>
</feature>
<dbReference type="Proteomes" id="UP000267464">
    <property type="component" value="Unassembled WGS sequence"/>
</dbReference>
<evidence type="ECO:0000256" key="6">
    <source>
        <dbReference type="ARBA" id="ARBA00022729"/>
    </source>
</evidence>
<sequence>MTLRPIALAIAAVACSSAFAQQSTVTVFGILDAGVQRLENGSQARWLQSIDGLRTSRLGFRGTEDLGGGLSASFHLEGALSPDDGNAAGMNWRRRSTVSLASSTLGELRLGRDYTPTFWNYSVFSPFGTNGVGSSGNLIYGFGGKSSTAPTIVRSDNSVGYFLPKGLGGVYGQAMVALGEGAPTGKFHGVRLGFASGPVDVAVAASDTVNNAAGDKFNNFNLGGSYDFGVVKLMGIYSVSMQTTAKQTTTLLGFTMPIGAGELRASWIHADKANSPDDATQLAVGYVYWLSKRTALYTSAAQIKNKAAATFVIPGGAPLSAGQSSTGVEMGVSHSF</sequence>
<evidence type="ECO:0000256" key="8">
    <source>
        <dbReference type="ARBA" id="ARBA00023114"/>
    </source>
</evidence>
<evidence type="ECO:0000256" key="2">
    <source>
        <dbReference type="ARBA" id="ARBA00011233"/>
    </source>
</evidence>
<dbReference type="GO" id="GO:0015288">
    <property type="term" value="F:porin activity"/>
    <property type="evidence" value="ECO:0007669"/>
    <property type="project" value="UniProtKB-KW"/>
</dbReference>
<comment type="caution">
    <text evidence="13">The sequence shown here is derived from an EMBL/GenBank/DDBJ whole genome shotgun (WGS) entry which is preliminary data.</text>
</comment>
<evidence type="ECO:0000256" key="7">
    <source>
        <dbReference type="ARBA" id="ARBA00023065"/>
    </source>
</evidence>
<evidence type="ECO:0000256" key="10">
    <source>
        <dbReference type="ARBA" id="ARBA00023237"/>
    </source>
</evidence>
<dbReference type="PROSITE" id="PS51257">
    <property type="entry name" value="PROKAR_LIPOPROTEIN"/>
    <property type="match status" value="1"/>
</dbReference>
<feature type="chain" id="PRO_5018214169" evidence="11">
    <location>
        <begin position="21"/>
        <end position="336"/>
    </location>
</feature>
<name>A0A3N7HRD6_9BURK</name>
<evidence type="ECO:0000256" key="5">
    <source>
        <dbReference type="ARBA" id="ARBA00022692"/>
    </source>
</evidence>
<evidence type="ECO:0000313" key="14">
    <source>
        <dbReference type="Proteomes" id="UP000267464"/>
    </source>
</evidence>
<dbReference type="PANTHER" id="PTHR34501">
    <property type="entry name" value="PROTEIN YDDL-RELATED"/>
    <property type="match status" value="1"/>
</dbReference>
<gene>
    <name evidence="13" type="ORF">DZC73_16715</name>
</gene>
<keyword evidence="4" id="KW-1134">Transmembrane beta strand</keyword>
<keyword evidence="10" id="KW-0998">Cell outer membrane</keyword>
<accession>A0A3N7HRD6</accession>
<protein>
    <submittedName>
        <fullName evidence="13">Porin</fullName>
    </submittedName>
</protein>
<feature type="domain" description="Porin" evidence="12">
    <location>
        <begin position="7"/>
        <end position="307"/>
    </location>
</feature>